<feature type="region of interest" description="Disordered" evidence="1">
    <location>
        <begin position="223"/>
        <end position="271"/>
    </location>
</feature>
<dbReference type="Gene3D" id="3.40.50.410">
    <property type="entry name" value="von Willebrand factor, type A domain"/>
    <property type="match status" value="1"/>
</dbReference>
<organism evidence="3 4">
    <name type="scientific">Hydrogenophaga taeniospiralis CCUG 15921</name>
    <dbReference type="NCBI Taxonomy" id="1281780"/>
    <lineage>
        <taxon>Bacteria</taxon>
        <taxon>Pseudomonadati</taxon>
        <taxon>Pseudomonadota</taxon>
        <taxon>Betaproteobacteria</taxon>
        <taxon>Burkholderiales</taxon>
        <taxon>Comamonadaceae</taxon>
        <taxon>Hydrogenophaga</taxon>
    </lineage>
</organism>
<dbReference type="SUPFAM" id="SSF53300">
    <property type="entry name" value="vWA-like"/>
    <property type="match status" value="1"/>
</dbReference>
<dbReference type="RefSeq" id="WP_084235775.1">
    <property type="nucleotide sequence ID" value="NZ_AOGK01000016.1"/>
</dbReference>
<reference evidence="3" key="1">
    <citation type="submission" date="2013-01" db="EMBL/GenBank/DDBJ databases">
        <title>Genome draft of Hydrogenophaga taeniospiralis 2K1.</title>
        <authorList>
            <person name="Gomila M."/>
            <person name="Lalucat J."/>
        </authorList>
    </citation>
    <scope>NUCLEOTIDE SEQUENCE</scope>
    <source>
        <strain evidence="3">CCUG 15921</strain>
    </source>
</reference>
<dbReference type="InterPro" id="IPR002035">
    <property type="entry name" value="VWF_A"/>
</dbReference>
<keyword evidence="4" id="KW-1185">Reference proteome</keyword>
<dbReference type="InterPro" id="IPR036465">
    <property type="entry name" value="vWFA_dom_sf"/>
</dbReference>
<evidence type="ECO:0000256" key="1">
    <source>
        <dbReference type="SAM" id="MobiDB-lite"/>
    </source>
</evidence>
<comment type="caution">
    <text evidence="3">The sequence shown here is derived from an EMBL/GenBank/DDBJ whole genome shotgun (WGS) entry which is preliminary data.</text>
</comment>
<dbReference type="PANTHER" id="PTHR36846:SF1">
    <property type="entry name" value="PROTEIN VIAA"/>
    <property type="match status" value="1"/>
</dbReference>
<dbReference type="AlphaFoldDB" id="A0A9X4SCS7"/>
<feature type="compositionally biased region" description="Polar residues" evidence="1">
    <location>
        <begin position="27"/>
        <end position="36"/>
    </location>
</feature>
<proteinExistence type="predicted"/>
<dbReference type="PANTHER" id="PTHR36846">
    <property type="entry name" value="PROTEIN VIAA"/>
    <property type="match status" value="1"/>
</dbReference>
<protein>
    <submittedName>
        <fullName evidence="3">von Willebrand factor type A (VWA) domain-containing protein</fullName>
    </submittedName>
</protein>
<feature type="domain" description="VWFA" evidence="2">
    <location>
        <begin position="334"/>
        <end position="438"/>
    </location>
</feature>
<evidence type="ECO:0000313" key="4">
    <source>
        <dbReference type="Proteomes" id="UP001152876"/>
    </source>
</evidence>
<dbReference type="Proteomes" id="UP001152876">
    <property type="component" value="Unassembled WGS sequence"/>
</dbReference>
<feature type="compositionally biased region" description="Basic and acidic residues" evidence="1">
    <location>
        <begin position="248"/>
        <end position="257"/>
    </location>
</feature>
<dbReference type="EMBL" id="AOGK01000016">
    <property type="protein sequence ID" value="MDG5977043.1"/>
    <property type="molecule type" value="Genomic_DNA"/>
</dbReference>
<feature type="compositionally biased region" description="Low complexity" evidence="1">
    <location>
        <begin position="1"/>
        <end position="12"/>
    </location>
</feature>
<sequence>MASAGSARAGGSVDHAHHAPARPGSVEQPNSVSTENHPPPDRPYHALDALPRELWRWAVVCSSGHAARRIPELAQWARALMDGALPDPAHDFGDASATQALRPLLTELDLLTLTRQSAPLTRQLLQSLMWHLDSLIDRPVDEPRAQAIARMQAVFRESWDLQRKGWDEALALLQSLGDLAHLRWDDLAGQLNRREWREARRIGELLQRLPALAAFIDGVGRRAFEPRHPPAHTARPDPAPDAQAAQRPADEEERRPEPTAVDGVRRSRNLARMTGGESINLTHPVLHRLWRARFAEAQLLSYDDRAREQSPRPLPRPDPQPQRRQPAHAGRGPLIVCLDTSGSMRGAPENVAKACVLQALRSAHTGQRRCRLLAFGGPSELLERDLTLDATGLEHLLDLMGQSFDGGTDVQSPIERAIELVQTAGWQEADLLIVSDGEFGVTPATLQRLREAKERLALRAHGILIGDRETIGLMEVCDHLYWVREWRRYGSGAAAVGENFSPVHSRSLTALYFPNAIRR</sequence>
<accession>A0A9X4SCS7</accession>
<dbReference type="OrthoDB" id="387240at2"/>
<name>A0A9X4SCS7_9BURK</name>
<dbReference type="GO" id="GO:0005829">
    <property type="term" value="C:cytosol"/>
    <property type="evidence" value="ECO:0007669"/>
    <property type="project" value="TreeGrafter"/>
</dbReference>
<evidence type="ECO:0000259" key="2">
    <source>
        <dbReference type="Pfam" id="PF13519"/>
    </source>
</evidence>
<evidence type="ECO:0000313" key="3">
    <source>
        <dbReference type="EMBL" id="MDG5977043.1"/>
    </source>
</evidence>
<feature type="region of interest" description="Disordered" evidence="1">
    <location>
        <begin position="303"/>
        <end position="332"/>
    </location>
</feature>
<gene>
    <name evidence="3" type="ORF">H010_17406</name>
</gene>
<feature type="region of interest" description="Disordered" evidence="1">
    <location>
        <begin position="1"/>
        <end position="45"/>
    </location>
</feature>
<dbReference type="Pfam" id="PF13519">
    <property type="entry name" value="VWA_2"/>
    <property type="match status" value="1"/>
</dbReference>